<comment type="caution">
    <text evidence="2">The sequence shown here is derived from an EMBL/GenBank/DDBJ whole genome shotgun (WGS) entry which is preliminary data.</text>
</comment>
<evidence type="ECO:0000256" key="1">
    <source>
        <dbReference type="SAM" id="Phobius"/>
    </source>
</evidence>
<feature type="transmembrane region" description="Helical" evidence="1">
    <location>
        <begin position="51"/>
        <end position="72"/>
    </location>
</feature>
<evidence type="ECO:0000313" key="2">
    <source>
        <dbReference type="EMBL" id="PSC05752.1"/>
    </source>
</evidence>
<feature type="transmembrane region" description="Helical" evidence="1">
    <location>
        <begin position="78"/>
        <end position="96"/>
    </location>
</feature>
<proteinExistence type="predicted"/>
<name>A0A2T1HVS2_9HYPH</name>
<organism evidence="2 3">
    <name type="scientific">Alsobacter soli</name>
    <dbReference type="NCBI Taxonomy" id="2109933"/>
    <lineage>
        <taxon>Bacteria</taxon>
        <taxon>Pseudomonadati</taxon>
        <taxon>Pseudomonadota</taxon>
        <taxon>Alphaproteobacteria</taxon>
        <taxon>Hyphomicrobiales</taxon>
        <taxon>Alsobacteraceae</taxon>
        <taxon>Alsobacter</taxon>
    </lineage>
</organism>
<evidence type="ECO:0000313" key="3">
    <source>
        <dbReference type="Proteomes" id="UP000239772"/>
    </source>
</evidence>
<accession>A0A2T1HVS2</accession>
<dbReference type="AlphaFoldDB" id="A0A2T1HVS2"/>
<sequence length="128" mass="13396">MIEASTHKLIAIAGGYDLAFAACHLALPLALRWRSRLAKLDPVNRGVVKTLNLMLVLVFAGVGAALAFGPAAVASDQLGRGLLFAAAGFWLLRAALQPVMFGLGHWMSKALLVVFLAGAALHAAPAWP</sequence>
<dbReference type="EMBL" id="PVZS01000006">
    <property type="protein sequence ID" value="PSC05752.1"/>
    <property type="molecule type" value="Genomic_DNA"/>
</dbReference>
<keyword evidence="1" id="KW-0812">Transmembrane</keyword>
<dbReference type="Proteomes" id="UP000239772">
    <property type="component" value="Unassembled WGS sequence"/>
</dbReference>
<feature type="transmembrane region" description="Helical" evidence="1">
    <location>
        <begin position="108"/>
        <end position="127"/>
    </location>
</feature>
<feature type="transmembrane region" description="Helical" evidence="1">
    <location>
        <begin position="12"/>
        <end position="31"/>
    </location>
</feature>
<reference evidence="3" key="1">
    <citation type="submission" date="2018-03" db="EMBL/GenBank/DDBJ databases">
        <authorList>
            <person name="Sun L."/>
            <person name="Liu H."/>
            <person name="Chen W."/>
            <person name="Huang K."/>
            <person name="Liu W."/>
            <person name="Gao X."/>
        </authorList>
    </citation>
    <scope>NUCLEOTIDE SEQUENCE [LARGE SCALE GENOMIC DNA]</scope>
    <source>
        <strain evidence="3">SH9</strain>
    </source>
</reference>
<keyword evidence="1" id="KW-1133">Transmembrane helix</keyword>
<keyword evidence="1" id="KW-0472">Membrane</keyword>
<protein>
    <submittedName>
        <fullName evidence="2">Uncharacterized protein</fullName>
    </submittedName>
</protein>
<dbReference type="RefSeq" id="WP_106335995.1">
    <property type="nucleotide sequence ID" value="NZ_PVZS01000006.1"/>
</dbReference>
<gene>
    <name evidence="2" type="ORF">SLNSH_07175</name>
</gene>
<keyword evidence="3" id="KW-1185">Reference proteome</keyword>